<feature type="transmembrane region" description="Helical" evidence="8">
    <location>
        <begin position="418"/>
        <end position="445"/>
    </location>
</feature>
<keyword evidence="3" id="KW-1003">Cell membrane</keyword>
<keyword evidence="2 7" id="KW-0813">Transport</keyword>
<evidence type="ECO:0000313" key="10">
    <source>
        <dbReference type="Proteomes" id="UP000515158"/>
    </source>
</evidence>
<dbReference type="Gene3D" id="1.20.1250.20">
    <property type="entry name" value="MFS general substrate transporter like domains"/>
    <property type="match status" value="1"/>
</dbReference>
<dbReference type="OrthoDB" id="4540492at2759"/>
<feature type="domain" description="Major facilitator superfamily (MFS) profile" evidence="9">
    <location>
        <begin position="59"/>
        <end position="511"/>
    </location>
</feature>
<dbReference type="PROSITE" id="PS50850">
    <property type="entry name" value="MFS"/>
    <property type="match status" value="1"/>
</dbReference>
<keyword evidence="5 8" id="KW-1133">Transmembrane helix</keyword>
<evidence type="ECO:0000256" key="3">
    <source>
        <dbReference type="ARBA" id="ARBA00022475"/>
    </source>
</evidence>
<dbReference type="PANTHER" id="PTHR23503:SF127">
    <property type="entry name" value="FI08437P-RELATED"/>
    <property type="match status" value="1"/>
</dbReference>
<dbReference type="InterPro" id="IPR036259">
    <property type="entry name" value="MFS_trans_sf"/>
</dbReference>
<comment type="subcellular location">
    <subcellularLocation>
        <location evidence="1">Cell membrane</location>
        <topology evidence="1">Multi-pass membrane protein</topology>
    </subcellularLocation>
</comment>
<dbReference type="Proteomes" id="UP000515158">
    <property type="component" value="Unplaced"/>
</dbReference>
<evidence type="ECO:0000256" key="7">
    <source>
        <dbReference type="RuleBase" id="RU003346"/>
    </source>
</evidence>
<keyword evidence="10" id="KW-1185">Reference proteome</keyword>
<dbReference type="RefSeq" id="XP_034242888.1">
    <property type="nucleotide sequence ID" value="XM_034386997.1"/>
</dbReference>
<evidence type="ECO:0000313" key="12">
    <source>
        <dbReference type="RefSeq" id="XP_034242890.1"/>
    </source>
</evidence>
<evidence type="ECO:0000256" key="2">
    <source>
        <dbReference type="ARBA" id="ARBA00022448"/>
    </source>
</evidence>
<dbReference type="PROSITE" id="PS00216">
    <property type="entry name" value="SUGAR_TRANSPORT_1"/>
    <property type="match status" value="1"/>
</dbReference>
<dbReference type="Pfam" id="PF00083">
    <property type="entry name" value="Sugar_tr"/>
    <property type="match status" value="1"/>
</dbReference>
<feature type="transmembrane region" description="Helical" evidence="8">
    <location>
        <begin position="107"/>
        <end position="131"/>
    </location>
</feature>
<dbReference type="GO" id="GO:0005353">
    <property type="term" value="F:fructose transmembrane transporter activity"/>
    <property type="evidence" value="ECO:0007669"/>
    <property type="project" value="UniProtKB-ARBA"/>
</dbReference>
<evidence type="ECO:0000256" key="6">
    <source>
        <dbReference type="ARBA" id="ARBA00023136"/>
    </source>
</evidence>
<evidence type="ECO:0000259" key="9">
    <source>
        <dbReference type="PROSITE" id="PS50850"/>
    </source>
</evidence>
<dbReference type="GeneID" id="117646193"/>
<organism evidence="12">
    <name type="scientific">Thrips palmi</name>
    <name type="common">Melon thrips</name>
    <dbReference type="NCBI Taxonomy" id="161013"/>
    <lineage>
        <taxon>Eukaryota</taxon>
        <taxon>Metazoa</taxon>
        <taxon>Ecdysozoa</taxon>
        <taxon>Arthropoda</taxon>
        <taxon>Hexapoda</taxon>
        <taxon>Insecta</taxon>
        <taxon>Pterygota</taxon>
        <taxon>Neoptera</taxon>
        <taxon>Paraneoptera</taxon>
        <taxon>Thysanoptera</taxon>
        <taxon>Terebrantia</taxon>
        <taxon>Thripoidea</taxon>
        <taxon>Thripidae</taxon>
        <taxon>Thrips</taxon>
    </lineage>
</organism>
<feature type="transmembrane region" description="Helical" evidence="8">
    <location>
        <begin position="200"/>
        <end position="218"/>
    </location>
</feature>
<dbReference type="AlphaFoldDB" id="A0A6P8YYW5"/>
<protein>
    <submittedName>
        <fullName evidence="11 12">Solute carrier family 2, facilitated glucose transporter member 1-like isoform X1</fullName>
    </submittedName>
</protein>
<evidence type="ECO:0000256" key="8">
    <source>
        <dbReference type="SAM" id="Phobius"/>
    </source>
</evidence>
<reference evidence="11 12" key="1">
    <citation type="submission" date="2025-04" db="UniProtKB">
        <authorList>
            <consortium name="RefSeq"/>
        </authorList>
    </citation>
    <scope>IDENTIFICATION</scope>
    <source>
        <tissue evidence="11 12">Total insect</tissue>
    </source>
</reference>
<feature type="transmembrane region" description="Helical" evidence="8">
    <location>
        <begin position="168"/>
        <end position="188"/>
    </location>
</feature>
<keyword evidence="4 8" id="KW-0812">Transmembrane</keyword>
<comment type="similarity">
    <text evidence="7">Belongs to the major facilitator superfamily. Sugar transporter (TC 2.A.1.1) family.</text>
</comment>
<dbReference type="InterPro" id="IPR045263">
    <property type="entry name" value="GLUT"/>
</dbReference>
<feature type="transmembrane region" description="Helical" evidence="8">
    <location>
        <begin position="390"/>
        <end position="412"/>
    </location>
</feature>
<dbReference type="InterPro" id="IPR005829">
    <property type="entry name" value="Sugar_transporter_CS"/>
</dbReference>
<dbReference type="PANTHER" id="PTHR23503">
    <property type="entry name" value="SOLUTE CARRIER FAMILY 2"/>
    <property type="match status" value="1"/>
</dbReference>
<dbReference type="KEGG" id="tpal:117646193"/>
<evidence type="ECO:0000313" key="11">
    <source>
        <dbReference type="RefSeq" id="XP_034242888.1"/>
    </source>
</evidence>
<evidence type="ECO:0000256" key="5">
    <source>
        <dbReference type="ARBA" id="ARBA00022989"/>
    </source>
</evidence>
<dbReference type="RefSeq" id="XP_034242890.1">
    <property type="nucleotide sequence ID" value="XM_034386999.1"/>
</dbReference>
<dbReference type="InterPro" id="IPR005828">
    <property type="entry name" value="MFS_sugar_transport-like"/>
</dbReference>
<dbReference type="NCBIfam" id="TIGR00879">
    <property type="entry name" value="SP"/>
    <property type="match status" value="1"/>
</dbReference>
<dbReference type="InterPro" id="IPR020846">
    <property type="entry name" value="MFS_dom"/>
</dbReference>
<dbReference type="PROSITE" id="PS00217">
    <property type="entry name" value="SUGAR_TRANSPORT_2"/>
    <property type="match status" value="1"/>
</dbReference>
<feature type="transmembrane region" description="Helical" evidence="8">
    <location>
        <begin position="51"/>
        <end position="72"/>
    </location>
</feature>
<evidence type="ECO:0000256" key="1">
    <source>
        <dbReference type="ARBA" id="ARBA00004651"/>
    </source>
</evidence>
<name>A0A6P8YYW5_THRPL</name>
<feature type="transmembrane region" description="Helical" evidence="8">
    <location>
        <begin position="138"/>
        <end position="156"/>
    </location>
</feature>
<evidence type="ECO:0000256" key="4">
    <source>
        <dbReference type="ARBA" id="ARBA00022692"/>
    </source>
</evidence>
<gene>
    <name evidence="11 12" type="primary">LOC117646193</name>
</gene>
<keyword evidence="6 8" id="KW-0472">Membrane</keyword>
<dbReference type="PRINTS" id="PR00171">
    <property type="entry name" value="SUGRTRNSPORT"/>
</dbReference>
<dbReference type="GO" id="GO:1990539">
    <property type="term" value="P:fructose import across plasma membrane"/>
    <property type="evidence" value="ECO:0007669"/>
    <property type="project" value="UniProtKB-ARBA"/>
</dbReference>
<proteinExistence type="inferred from homology"/>
<feature type="transmembrane region" description="Helical" evidence="8">
    <location>
        <begin position="489"/>
        <end position="507"/>
    </location>
</feature>
<dbReference type="SUPFAM" id="SSF103473">
    <property type="entry name" value="MFS general substrate transporter"/>
    <property type="match status" value="1"/>
</dbReference>
<feature type="transmembrane region" description="Helical" evidence="8">
    <location>
        <begin position="230"/>
        <end position="252"/>
    </location>
</feature>
<accession>A0A6P8YYW5</accession>
<feature type="transmembrane region" description="Helical" evidence="8">
    <location>
        <begin position="363"/>
        <end position="383"/>
    </location>
</feature>
<sequence length="545" mass="57161">MDNGDHNGLVSECRVPILTYASAGGAGSQGQGSPVGEAGVGSRGAGKVAGWTPLLVVAAAVTALGSALPVGYNIGVINTPAAIIKVFCNESVAAHYGGDLGDTQLEVLWSIIVSVFLVGGMTGSMSGGWAADRIGRRGAIGATIVLNLVAASMFVACKATNSVELLLLARLVVGFSSGLSTSVVPMYLTELAPIHLRGALGVVCPLGINIGVLAGQFAGLDWMLGTADSWHQLLALFGPMSLVGGLLVPVLPESPKYLFLVRGEEERGVRELARIRRQPEERLSEELRAMRMASKDDAQAEAKEPQQGEWTAARVLRAPELVLPLLLVCALQAGQQLSGINAVFYYSNSVFRTAGLNDVQTQYATLGCGCVNLATSLLALPLVNGCGRRVLMLLSTLSACLCLVLLGTSIMTINSISWMPYVAIASVLLYVLVYGLGMGPIPYFIGSELFDVGPRPIGMALGSLSNWGGNFIVGMSFPTIQSVIGPASFYVFATITAAQAILLKFYLPETKGRDTAEVADMLRLGFKSKVAKSVKPTTNIQHNSA</sequence>
<dbReference type="InterPro" id="IPR003663">
    <property type="entry name" value="Sugar/inositol_transpt"/>
</dbReference>
<feature type="transmembrane region" description="Helical" evidence="8">
    <location>
        <begin position="457"/>
        <end position="477"/>
    </location>
</feature>
<dbReference type="GO" id="GO:0005886">
    <property type="term" value="C:plasma membrane"/>
    <property type="evidence" value="ECO:0007669"/>
    <property type="project" value="UniProtKB-SubCell"/>
</dbReference>
<dbReference type="FunFam" id="1.20.1250.20:FF:001511">
    <property type="entry name" value="Solute carrier family 2, facilitated glucose transporter member 5"/>
    <property type="match status" value="1"/>
</dbReference>